<sequence>MIRKIVTLLFVLSFTIIGKAQEFQLGKVTVEELQEKRHPKDTSAVAAVLFKKGRMELMLSQKHGFMLNTIVKMKLKVYKKEGYQWGVEKIKLYATEKVKEEISFIKASTYNLVNGVVVESKMDDKATFDNRINKFWNQKNIVFPNVKEGSVIEYEYSIKTPFYKRPRDWNFQMEIPVNYSEYKTIIPEFYIYNTITKGFFSPKIDLKLKEKKATLEISSLLRIEEYKEKHTTYILENLPALRNEIYVNNVNDYCSSLIQQMASSDFKIRDEKEEAEQWNKVLQSIYDLEFAKELSQSAFFEQDIKPLIVSLSTPEEKMMAILSYVKNNIKWNGNLGYEAENGIKKAFKIKSGNIGDINILLTSMLKYAGLDANLVLSSTRENGIAAFPVTSAFDYVISSVKTPDKIFLLDASEYNSMPNILPLRVINWYGYLIVNKGNSQKINLVKSESSYKFTSMNFEIAPDGVVNGKLKQQQNNHNAMLYRDYAANENLESYIEKLEIESGKIEIKDYHRENVNELQKPIVEYFSFSGNSLCEVIHNKIYFSPMLFFALKENPFKQETREYPIEYDFPFENKYQINVRIPEGYSIESVPNPIEISIIEDIAKFKFLTKVIDNEIQISVVHQIRESVIKAQNYDLLKEYYQKIIEKQNEKIVLKKV</sequence>
<name>A0ABU9NKS6_9FLAO</name>
<dbReference type="Gene3D" id="3.10.620.30">
    <property type="match status" value="1"/>
</dbReference>
<accession>A0ABU9NKS6</accession>
<proteinExistence type="predicted"/>
<evidence type="ECO:0000313" key="2">
    <source>
        <dbReference type="EMBL" id="MEM0575885.1"/>
    </source>
</evidence>
<dbReference type="EMBL" id="JBCGDP010000004">
    <property type="protein sequence ID" value="MEM0575885.1"/>
    <property type="molecule type" value="Genomic_DNA"/>
</dbReference>
<dbReference type="Proteomes" id="UP001468798">
    <property type="component" value="Unassembled WGS sequence"/>
</dbReference>
<evidence type="ECO:0000259" key="1">
    <source>
        <dbReference type="Pfam" id="PF01841"/>
    </source>
</evidence>
<protein>
    <submittedName>
        <fullName evidence="2">Transglutaminase domain-containing protein</fullName>
    </submittedName>
</protein>
<keyword evidence="3" id="KW-1185">Reference proteome</keyword>
<comment type="caution">
    <text evidence="2">The sequence shown here is derived from an EMBL/GenBank/DDBJ whole genome shotgun (WGS) entry which is preliminary data.</text>
</comment>
<dbReference type="Pfam" id="PF01841">
    <property type="entry name" value="Transglut_core"/>
    <property type="match status" value="1"/>
</dbReference>
<evidence type="ECO:0000313" key="3">
    <source>
        <dbReference type="Proteomes" id="UP001468798"/>
    </source>
</evidence>
<feature type="domain" description="Transglutaminase-like" evidence="1">
    <location>
        <begin position="310"/>
        <end position="383"/>
    </location>
</feature>
<dbReference type="InterPro" id="IPR038765">
    <property type="entry name" value="Papain-like_cys_pep_sf"/>
</dbReference>
<reference evidence="2 3" key="1">
    <citation type="submission" date="2024-03" db="EMBL/GenBank/DDBJ databases">
        <title>Two novel species of the genus Flavobacterium exhibiting potentially degradation of complex polysaccharides.</title>
        <authorList>
            <person name="Lian X."/>
        </authorList>
    </citation>
    <scope>NUCLEOTIDE SEQUENCE [LARGE SCALE GENOMIC DNA]</scope>
    <source>
        <strain evidence="2 3">N6</strain>
    </source>
</reference>
<gene>
    <name evidence="2" type="ORF">WFZ86_05195</name>
</gene>
<dbReference type="Gene3D" id="2.60.40.3140">
    <property type="match status" value="1"/>
</dbReference>
<dbReference type="InterPro" id="IPR002931">
    <property type="entry name" value="Transglutaminase-like"/>
</dbReference>
<organism evidence="2 3">
    <name type="scientific">Flavobacterium polysaccharolyticum</name>
    <dbReference type="NCBI Taxonomy" id="3133148"/>
    <lineage>
        <taxon>Bacteria</taxon>
        <taxon>Pseudomonadati</taxon>
        <taxon>Bacteroidota</taxon>
        <taxon>Flavobacteriia</taxon>
        <taxon>Flavobacteriales</taxon>
        <taxon>Flavobacteriaceae</taxon>
        <taxon>Flavobacterium</taxon>
    </lineage>
</organism>
<dbReference type="RefSeq" id="WP_342690954.1">
    <property type="nucleotide sequence ID" value="NZ_JBCGDP010000004.1"/>
</dbReference>
<dbReference type="SUPFAM" id="SSF54001">
    <property type="entry name" value="Cysteine proteinases"/>
    <property type="match status" value="1"/>
</dbReference>
<dbReference type="Gene3D" id="2.60.120.1130">
    <property type="match status" value="1"/>
</dbReference>